<dbReference type="GO" id="GO:0046872">
    <property type="term" value="F:metal ion binding"/>
    <property type="evidence" value="ECO:0007669"/>
    <property type="project" value="UniProtKB-UniRule"/>
</dbReference>
<reference evidence="9" key="1">
    <citation type="submission" date="2019-11" db="EMBL/GenBank/DDBJ databases">
        <authorList>
            <person name="Feng L."/>
        </authorList>
    </citation>
    <scope>NUCLEOTIDE SEQUENCE</scope>
    <source>
        <strain evidence="9">CaerofaciensLFYP39</strain>
    </source>
</reference>
<dbReference type="EMBL" id="CACRTW010000039">
    <property type="protein sequence ID" value="VYU25879.1"/>
    <property type="molecule type" value="Genomic_DNA"/>
</dbReference>
<dbReference type="InterPro" id="IPR023367">
    <property type="entry name" value="Peptidase_M42_dom2"/>
</dbReference>
<dbReference type="CDD" id="cd05657">
    <property type="entry name" value="M42_glucanase_like"/>
    <property type="match status" value="1"/>
</dbReference>
<proteinExistence type="inferred from homology"/>
<dbReference type="PIRSF" id="PIRSF001123">
    <property type="entry name" value="PepA_GA"/>
    <property type="match status" value="1"/>
</dbReference>
<evidence type="ECO:0000256" key="7">
    <source>
        <dbReference type="PIRSR" id="PIRSR001123-1"/>
    </source>
</evidence>
<evidence type="ECO:0000256" key="4">
    <source>
        <dbReference type="ARBA" id="ARBA00022723"/>
    </source>
</evidence>
<keyword evidence="3" id="KW-0645">Protease</keyword>
<evidence type="ECO:0000313" key="9">
    <source>
        <dbReference type="EMBL" id="VYU25879.1"/>
    </source>
</evidence>
<feature type="binding site" evidence="8">
    <location>
        <position position="89"/>
    </location>
    <ligand>
        <name>Zn(2+)</name>
        <dbReference type="ChEBI" id="CHEBI:29105"/>
        <label>1</label>
    </ligand>
</feature>
<dbReference type="SUPFAM" id="SSF53187">
    <property type="entry name" value="Zn-dependent exopeptidases"/>
    <property type="match status" value="1"/>
</dbReference>
<dbReference type="EC" id="3.4.11.7" evidence="9"/>
<protein>
    <submittedName>
        <fullName evidence="9">Glutamyl aminopeptidase</fullName>
        <ecNumber evidence="9">3.4.11.7</ecNumber>
    </submittedName>
</protein>
<sequence length="361" mass="39143">MVRGGIVAVGLIRYERVTLVSKMDSTLSYITDQLKALASIASPTGYTRAATDYLMETLRDMGFGPERSNKGNVLVELGGEGEPLVLASHVDTLGAMVRSIKDNGRLRPTTLGGHQWSTADGENCTVYTRDGNVYTGVVLNTEPSAHVADEPVKTIEKNMEILLDENVDSKDDVLELGIQTGDIIAMDPRTTVTESGYIKSRFLDDKLSAAILLGLARAVAAGEVTLSRKVSLLFTVYEEVGHGGAFVPADTREMISVDMGCVGDDLGCTERMVSICAKDSGGPYNYDLVTTLSNIARELELDYAIDVYPHYGSDVEATLSAGYDIRHGLIGPGVYASHNYERSHIDGVRNTYELVRAYVQR</sequence>
<gene>
    <name evidence="9" type="primary">pepA</name>
    <name evidence="9" type="ORF">CALFYP39_01838</name>
</gene>
<dbReference type="Pfam" id="PF05343">
    <property type="entry name" value="Peptidase_M42"/>
    <property type="match status" value="1"/>
</dbReference>
<dbReference type="InterPro" id="IPR008007">
    <property type="entry name" value="Peptidase_M42"/>
</dbReference>
<keyword evidence="4 8" id="KW-0479">Metal-binding</keyword>
<dbReference type="AlphaFoldDB" id="A0A6N3DFN3"/>
<dbReference type="GO" id="GO:0004230">
    <property type="term" value="F:glutamyl aminopeptidase activity"/>
    <property type="evidence" value="ECO:0007669"/>
    <property type="project" value="UniProtKB-EC"/>
</dbReference>
<evidence type="ECO:0000256" key="8">
    <source>
        <dbReference type="PIRSR" id="PIRSR001123-2"/>
    </source>
</evidence>
<evidence type="ECO:0000256" key="1">
    <source>
        <dbReference type="ARBA" id="ARBA00006272"/>
    </source>
</evidence>
<accession>A0A6N3DFN3</accession>
<feature type="binding site" evidence="8">
    <location>
        <position position="204"/>
    </location>
    <ligand>
        <name>Zn(2+)</name>
        <dbReference type="ChEBI" id="CHEBI:29105"/>
        <label>2</label>
    </ligand>
</feature>
<comment type="cofactor">
    <cofactor evidence="8">
        <name>a divalent metal cation</name>
        <dbReference type="ChEBI" id="CHEBI:60240"/>
    </cofactor>
    <text evidence="8">Binds 2 divalent metal cations per subunit.</text>
</comment>
<feature type="active site" description="Proton acceptor" evidence="7">
    <location>
        <position position="238"/>
    </location>
</feature>
<dbReference type="PANTHER" id="PTHR32481:SF7">
    <property type="entry name" value="AMINOPEPTIDASE YHFE-RELATED"/>
    <property type="match status" value="1"/>
</dbReference>
<evidence type="ECO:0000256" key="3">
    <source>
        <dbReference type="ARBA" id="ARBA00022670"/>
    </source>
</evidence>
<feature type="binding site" evidence="8">
    <location>
        <position position="258"/>
    </location>
    <ligand>
        <name>Zn(2+)</name>
        <dbReference type="ChEBI" id="CHEBI:29105"/>
        <label>1</label>
    </ligand>
</feature>
<dbReference type="PANTHER" id="PTHR32481">
    <property type="entry name" value="AMINOPEPTIDASE"/>
    <property type="match status" value="1"/>
</dbReference>
<dbReference type="GO" id="GO:0006508">
    <property type="term" value="P:proteolysis"/>
    <property type="evidence" value="ECO:0007669"/>
    <property type="project" value="UniProtKB-KW"/>
</dbReference>
<dbReference type="Gene3D" id="2.40.30.40">
    <property type="entry name" value="Peptidase M42, domain 2"/>
    <property type="match status" value="1"/>
</dbReference>
<comment type="similarity">
    <text evidence="1 6">Belongs to the peptidase M42 family.</text>
</comment>
<keyword evidence="5 9" id="KW-0378">Hydrolase</keyword>
<dbReference type="InterPro" id="IPR051464">
    <property type="entry name" value="Peptidase_M42_aminopept"/>
</dbReference>
<evidence type="ECO:0000256" key="5">
    <source>
        <dbReference type="ARBA" id="ARBA00022801"/>
    </source>
</evidence>
<evidence type="ECO:0000256" key="2">
    <source>
        <dbReference type="ARBA" id="ARBA00022438"/>
    </source>
</evidence>
<feature type="binding site" evidence="8">
    <location>
        <position position="204"/>
    </location>
    <ligand>
        <name>Zn(2+)</name>
        <dbReference type="ChEBI" id="CHEBI:29105"/>
        <label>1</label>
    </ligand>
</feature>
<organism evidence="9">
    <name type="scientific">Collinsella aerofaciens</name>
    <dbReference type="NCBI Taxonomy" id="74426"/>
    <lineage>
        <taxon>Bacteria</taxon>
        <taxon>Bacillati</taxon>
        <taxon>Actinomycetota</taxon>
        <taxon>Coriobacteriia</taxon>
        <taxon>Coriobacteriales</taxon>
        <taxon>Coriobacteriaceae</taxon>
        <taxon>Collinsella</taxon>
    </lineage>
</organism>
<feature type="binding site" evidence="8">
    <location>
        <position position="239"/>
    </location>
    <ligand>
        <name>Zn(2+)</name>
        <dbReference type="ChEBI" id="CHEBI:29105"/>
        <label>2</label>
    </ligand>
</feature>
<dbReference type="SUPFAM" id="SSF101821">
    <property type="entry name" value="Aminopeptidase/glucanase lid domain"/>
    <property type="match status" value="1"/>
</dbReference>
<name>A0A6N3DFN3_9ACTN</name>
<evidence type="ECO:0000256" key="6">
    <source>
        <dbReference type="PIRNR" id="PIRNR001123"/>
    </source>
</evidence>
<keyword evidence="2 9" id="KW-0031">Aminopeptidase</keyword>
<dbReference type="Gene3D" id="3.40.630.10">
    <property type="entry name" value="Zn peptidases"/>
    <property type="match status" value="1"/>
</dbReference>